<comment type="caution">
    <text evidence="1">The sequence shown here is derived from an EMBL/GenBank/DDBJ whole genome shotgun (WGS) entry which is preliminary data.</text>
</comment>
<dbReference type="EMBL" id="JASAOG010000202">
    <property type="protein sequence ID" value="KAK0044227.1"/>
    <property type="molecule type" value="Genomic_DNA"/>
</dbReference>
<protein>
    <submittedName>
        <fullName evidence="1">Uncharacterized protein</fullName>
    </submittedName>
</protein>
<reference evidence="1" key="1">
    <citation type="journal article" date="2023" name="PLoS Negl. Trop. Dis.">
        <title>A genome sequence for Biomphalaria pfeifferi, the major vector snail for the human-infecting parasite Schistosoma mansoni.</title>
        <authorList>
            <person name="Bu L."/>
            <person name="Lu L."/>
            <person name="Laidemitt M.R."/>
            <person name="Zhang S.M."/>
            <person name="Mutuku M."/>
            <person name="Mkoji G."/>
            <person name="Steinauer M."/>
            <person name="Loker E.S."/>
        </authorList>
    </citation>
    <scope>NUCLEOTIDE SEQUENCE</scope>
    <source>
        <strain evidence="1">KasaAsao</strain>
    </source>
</reference>
<reference evidence="1" key="2">
    <citation type="submission" date="2023-04" db="EMBL/GenBank/DDBJ databases">
        <authorList>
            <person name="Bu L."/>
            <person name="Lu L."/>
            <person name="Laidemitt M.R."/>
            <person name="Zhang S.M."/>
            <person name="Mutuku M."/>
            <person name="Mkoji G."/>
            <person name="Steinauer M."/>
            <person name="Loker E.S."/>
        </authorList>
    </citation>
    <scope>NUCLEOTIDE SEQUENCE</scope>
    <source>
        <strain evidence="1">KasaAsao</strain>
        <tissue evidence="1">Whole Snail</tissue>
    </source>
</reference>
<accession>A0AAD8AYK9</accession>
<evidence type="ECO:0000313" key="1">
    <source>
        <dbReference type="EMBL" id="KAK0044227.1"/>
    </source>
</evidence>
<evidence type="ECO:0000313" key="2">
    <source>
        <dbReference type="Proteomes" id="UP001233172"/>
    </source>
</evidence>
<name>A0AAD8AYK9_BIOPF</name>
<dbReference type="AlphaFoldDB" id="A0AAD8AYK9"/>
<keyword evidence="2" id="KW-1185">Reference proteome</keyword>
<organism evidence="1 2">
    <name type="scientific">Biomphalaria pfeifferi</name>
    <name type="common">Bloodfluke planorb</name>
    <name type="synonym">Freshwater snail</name>
    <dbReference type="NCBI Taxonomy" id="112525"/>
    <lineage>
        <taxon>Eukaryota</taxon>
        <taxon>Metazoa</taxon>
        <taxon>Spiralia</taxon>
        <taxon>Lophotrochozoa</taxon>
        <taxon>Mollusca</taxon>
        <taxon>Gastropoda</taxon>
        <taxon>Heterobranchia</taxon>
        <taxon>Euthyneura</taxon>
        <taxon>Panpulmonata</taxon>
        <taxon>Hygrophila</taxon>
        <taxon>Lymnaeoidea</taxon>
        <taxon>Planorbidae</taxon>
        <taxon>Biomphalaria</taxon>
    </lineage>
</organism>
<dbReference type="Proteomes" id="UP001233172">
    <property type="component" value="Unassembled WGS sequence"/>
</dbReference>
<sequence length="95" mass="10689">MQEQMGTMLNRISKQVGTTLKQTSTTLIKTNKTLLNKGRVCTGNHNGYPGDDRAVCHRESKPDECGFHVKKRDNCCDCVDDMHRPEDVNVIPTNI</sequence>
<proteinExistence type="predicted"/>
<gene>
    <name evidence="1" type="ORF">Bpfe_026361</name>
</gene>